<evidence type="ECO:0000256" key="1">
    <source>
        <dbReference type="SAM" id="Phobius"/>
    </source>
</evidence>
<keyword evidence="1" id="KW-0472">Membrane</keyword>
<dbReference type="AlphaFoldDB" id="A0A3D0KDJ0"/>
<keyword evidence="1" id="KW-1133">Transmembrane helix</keyword>
<dbReference type="EMBL" id="DOTR01000032">
    <property type="protein sequence ID" value="HCA01617.1"/>
    <property type="molecule type" value="Genomic_DNA"/>
</dbReference>
<gene>
    <name evidence="2" type="ORF">DEO68_05410</name>
</gene>
<comment type="caution">
    <text evidence="2">The sequence shown here is derived from an EMBL/GenBank/DDBJ whole genome shotgun (WGS) entry which is preliminary data.</text>
</comment>
<name>A0A3D0KDJ0_9GAMM</name>
<feature type="transmembrane region" description="Helical" evidence="1">
    <location>
        <begin position="20"/>
        <end position="38"/>
    </location>
</feature>
<proteinExistence type="predicted"/>
<sequence length="122" mass="13902">MSSTPDVLSASPRRQRRNGLARWWLAGLLVSCLLPASLHPSDAFRSGERGVIICFWVPAMLRAQSEWIAKKRCALRRWVRKKTRIHPVVLHGSRYFLHIPRRLVAAIDVLTPRGPPAQLSVY</sequence>
<evidence type="ECO:0000313" key="2">
    <source>
        <dbReference type="EMBL" id="HCA01617.1"/>
    </source>
</evidence>
<keyword evidence="1" id="KW-0812">Transmembrane</keyword>
<organism evidence="2">
    <name type="scientific">Halomonas campaniensis</name>
    <dbReference type="NCBI Taxonomy" id="213554"/>
    <lineage>
        <taxon>Bacteria</taxon>
        <taxon>Pseudomonadati</taxon>
        <taxon>Pseudomonadota</taxon>
        <taxon>Gammaproteobacteria</taxon>
        <taxon>Oceanospirillales</taxon>
        <taxon>Halomonadaceae</taxon>
        <taxon>Halomonas</taxon>
    </lineage>
</organism>
<accession>A0A3D0KDJ0</accession>
<protein>
    <submittedName>
        <fullName evidence="2">Uncharacterized protein</fullName>
    </submittedName>
</protein>
<reference evidence="2" key="1">
    <citation type="journal article" date="2018" name="Nat. Biotechnol.">
        <title>A standardized bacterial taxonomy based on genome phylogeny substantially revises the tree of life.</title>
        <authorList>
            <person name="Parks D.H."/>
            <person name="Chuvochina M."/>
            <person name="Waite D.W."/>
            <person name="Rinke C."/>
            <person name="Skarshewski A."/>
            <person name="Chaumeil P.A."/>
            <person name="Hugenholtz P."/>
        </authorList>
    </citation>
    <scope>NUCLEOTIDE SEQUENCE [LARGE SCALE GENOMIC DNA]</scope>
    <source>
        <strain evidence="2">UBA11284</strain>
    </source>
</reference>